<dbReference type="EMBL" id="LAZR01009308">
    <property type="protein sequence ID" value="KKM73404.1"/>
    <property type="molecule type" value="Genomic_DNA"/>
</dbReference>
<protein>
    <submittedName>
        <fullName evidence="1">Uncharacterized protein</fullName>
    </submittedName>
</protein>
<accession>A0A0F9JUE4</accession>
<sequence>MLDGMYRVCPHIAVSSGDLPGLEIEARARGVKDLPLGKLRHLAKCLSVYDDLKQPVVRHLAERTIEDFDRSRPRPLSDEDIERHYKETFSEFGLPRRL</sequence>
<comment type="caution">
    <text evidence="1">The sequence shown here is derived from an EMBL/GenBank/DDBJ whole genome shotgun (WGS) entry which is preliminary data.</text>
</comment>
<organism evidence="1">
    <name type="scientific">marine sediment metagenome</name>
    <dbReference type="NCBI Taxonomy" id="412755"/>
    <lineage>
        <taxon>unclassified sequences</taxon>
        <taxon>metagenomes</taxon>
        <taxon>ecological metagenomes</taxon>
    </lineage>
</organism>
<gene>
    <name evidence="1" type="ORF">LCGC14_1410880</name>
</gene>
<evidence type="ECO:0000313" key="1">
    <source>
        <dbReference type="EMBL" id="KKM73404.1"/>
    </source>
</evidence>
<name>A0A0F9JUE4_9ZZZZ</name>
<dbReference type="AlphaFoldDB" id="A0A0F9JUE4"/>
<reference evidence="1" key="1">
    <citation type="journal article" date="2015" name="Nature">
        <title>Complex archaea that bridge the gap between prokaryotes and eukaryotes.</title>
        <authorList>
            <person name="Spang A."/>
            <person name="Saw J.H."/>
            <person name="Jorgensen S.L."/>
            <person name="Zaremba-Niedzwiedzka K."/>
            <person name="Martijn J."/>
            <person name="Lind A.E."/>
            <person name="van Eijk R."/>
            <person name="Schleper C."/>
            <person name="Guy L."/>
            <person name="Ettema T.J."/>
        </authorList>
    </citation>
    <scope>NUCLEOTIDE SEQUENCE</scope>
</reference>
<proteinExistence type="predicted"/>